<evidence type="ECO:0000313" key="19">
    <source>
        <dbReference type="EMBL" id="KAF3010629.1"/>
    </source>
</evidence>
<dbReference type="Gene3D" id="2.60.40.420">
    <property type="entry name" value="Cupredoxins - blue copper proteins"/>
    <property type="match status" value="3"/>
</dbReference>
<keyword evidence="11" id="KW-0560">Oxidoreductase</keyword>
<evidence type="ECO:0000313" key="20">
    <source>
        <dbReference type="Proteomes" id="UP000801428"/>
    </source>
</evidence>
<evidence type="ECO:0000256" key="4">
    <source>
        <dbReference type="ARBA" id="ARBA00010609"/>
    </source>
</evidence>
<organism evidence="19 20">
    <name type="scientific">Curvularia kusanoi</name>
    <name type="common">Cochliobolus kusanoi</name>
    <dbReference type="NCBI Taxonomy" id="90978"/>
    <lineage>
        <taxon>Eukaryota</taxon>
        <taxon>Fungi</taxon>
        <taxon>Dikarya</taxon>
        <taxon>Ascomycota</taxon>
        <taxon>Pezizomycotina</taxon>
        <taxon>Dothideomycetes</taxon>
        <taxon>Pleosporomycetidae</taxon>
        <taxon>Pleosporales</taxon>
        <taxon>Pleosporineae</taxon>
        <taxon>Pleosporaceae</taxon>
        <taxon>Curvularia</taxon>
    </lineage>
</organism>
<evidence type="ECO:0000259" key="16">
    <source>
        <dbReference type="Pfam" id="PF00394"/>
    </source>
</evidence>
<feature type="domain" description="Plastocyanin-like" evidence="18">
    <location>
        <begin position="88"/>
        <end position="202"/>
    </location>
</feature>
<comment type="similarity">
    <text evidence="3">Belongs to the metallo-dependent hydrolases superfamily. DHOase family. Class II DHOase subfamily.</text>
</comment>
<dbReference type="HAMAP" id="MF_00219">
    <property type="entry name" value="PyrC_classII"/>
    <property type="match status" value="1"/>
</dbReference>
<evidence type="ECO:0000256" key="11">
    <source>
        <dbReference type="ARBA" id="ARBA00023002"/>
    </source>
</evidence>
<evidence type="ECO:0000256" key="12">
    <source>
        <dbReference type="ARBA" id="ARBA00023008"/>
    </source>
</evidence>
<dbReference type="GO" id="GO:0006207">
    <property type="term" value="P:'de novo' pyrimidine nucleobase biosynthetic process"/>
    <property type="evidence" value="ECO:0007669"/>
    <property type="project" value="TreeGrafter"/>
</dbReference>
<dbReference type="PROSITE" id="PS00482">
    <property type="entry name" value="DIHYDROOROTASE_1"/>
    <property type="match status" value="1"/>
</dbReference>
<dbReference type="InterPro" id="IPR008972">
    <property type="entry name" value="Cupredoxin"/>
</dbReference>
<feature type="chain" id="PRO_5040244101" description="dihydroorotase" evidence="15">
    <location>
        <begin position="25"/>
        <end position="959"/>
    </location>
</feature>
<dbReference type="InterPro" id="IPR011706">
    <property type="entry name" value="Cu-oxidase_C"/>
</dbReference>
<keyword evidence="20" id="KW-1185">Reference proteome</keyword>
<reference evidence="19" key="1">
    <citation type="submission" date="2019-04" db="EMBL/GenBank/DDBJ databases">
        <title>Sequencing of skin fungus with MAO and IRED activity.</title>
        <authorList>
            <person name="Marsaioli A.J."/>
            <person name="Bonatto J.M.C."/>
            <person name="Reis Junior O."/>
        </authorList>
    </citation>
    <scope>NUCLEOTIDE SEQUENCE</scope>
    <source>
        <strain evidence="19">30M1</strain>
    </source>
</reference>
<gene>
    <name evidence="19" type="ORF">E8E13_003913</name>
</gene>
<comment type="cofactor">
    <cofactor evidence="1">
        <name>Zn(2+)</name>
        <dbReference type="ChEBI" id="CHEBI:29105"/>
    </cofactor>
</comment>
<evidence type="ECO:0000256" key="7">
    <source>
        <dbReference type="ARBA" id="ARBA00022737"/>
    </source>
</evidence>
<keyword evidence="13" id="KW-0325">Glycoprotein</keyword>
<dbReference type="NCBIfam" id="TIGR00856">
    <property type="entry name" value="pyrC_dimer"/>
    <property type="match status" value="1"/>
</dbReference>
<evidence type="ECO:0000259" key="18">
    <source>
        <dbReference type="Pfam" id="PF07732"/>
    </source>
</evidence>
<evidence type="ECO:0000259" key="17">
    <source>
        <dbReference type="Pfam" id="PF07731"/>
    </source>
</evidence>
<dbReference type="InterPro" id="IPR032466">
    <property type="entry name" value="Metal_Hydrolase"/>
</dbReference>
<dbReference type="InterPro" id="IPR002195">
    <property type="entry name" value="Dihydroorotase_CS"/>
</dbReference>
<keyword evidence="8" id="KW-0378">Hydrolase</keyword>
<dbReference type="Proteomes" id="UP000801428">
    <property type="component" value="Unassembled WGS sequence"/>
</dbReference>
<proteinExistence type="inferred from homology"/>
<dbReference type="PROSITE" id="PS00079">
    <property type="entry name" value="MULTICOPPER_OXIDASE1"/>
    <property type="match status" value="1"/>
</dbReference>
<evidence type="ECO:0000256" key="15">
    <source>
        <dbReference type="SAM" id="SignalP"/>
    </source>
</evidence>
<feature type="signal peptide" evidence="15">
    <location>
        <begin position="1"/>
        <end position="24"/>
    </location>
</feature>
<comment type="pathway">
    <text evidence="2">Pyrimidine metabolism; UMP biosynthesis via de novo pathway; (S)-dihydroorotate from bicarbonate: step 3/3.</text>
</comment>
<comment type="caution">
    <text evidence="19">The sequence shown here is derived from an EMBL/GenBank/DDBJ whole genome shotgun (WGS) entry which is preliminary data.</text>
</comment>
<evidence type="ECO:0000256" key="2">
    <source>
        <dbReference type="ARBA" id="ARBA00004880"/>
    </source>
</evidence>
<dbReference type="InterPro" id="IPR004721">
    <property type="entry name" value="DHOdimr"/>
</dbReference>
<accession>A0A9P4TM33</accession>
<evidence type="ECO:0000256" key="13">
    <source>
        <dbReference type="ARBA" id="ARBA00023180"/>
    </source>
</evidence>
<dbReference type="CDD" id="cd13854">
    <property type="entry name" value="CuRO_1_MaLCC_like"/>
    <property type="match status" value="1"/>
</dbReference>
<dbReference type="GO" id="GO:0005737">
    <property type="term" value="C:cytoplasm"/>
    <property type="evidence" value="ECO:0007669"/>
    <property type="project" value="TreeGrafter"/>
</dbReference>
<dbReference type="GO" id="GO:0016491">
    <property type="term" value="F:oxidoreductase activity"/>
    <property type="evidence" value="ECO:0007669"/>
    <property type="project" value="UniProtKB-KW"/>
</dbReference>
<dbReference type="Pfam" id="PF07732">
    <property type="entry name" value="Cu-oxidase_3"/>
    <property type="match status" value="1"/>
</dbReference>
<protein>
    <recommendedName>
        <fullName evidence="5">dihydroorotase</fullName>
        <ecNumber evidence="5">3.5.2.3</ecNumber>
    </recommendedName>
</protein>
<evidence type="ECO:0000256" key="6">
    <source>
        <dbReference type="ARBA" id="ARBA00022723"/>
    </source>
</evidence>
<evidence type="ECO:0000256" key="1">
    <source>
        <dbReference type="ARBA" id="ARBA00001947"/>
    </source>
</evidence>
<dbReference type="CDD" id="cd13901">
    <property type="entry name" value="CuRO_3_MaLCC_like"/>
    <property type="match status" value="1"/>
</dbReference>
<keyword evidence="9" id="KW-0862">Zinc</keyword>
<dbReference type="InterPro" id="IPR001117">
    <property type="entry name" value="Cu-oxidase_2nd"/>
</dbReference>
<dbReference type="EMBL" id="SWKU01000001">
    <property type="protein sequence ID" value="KAF3010629.1"/>
    <property type="molecule type" value="Genomic_DNA"/>
</dbReference>
<dbReference type="AlphaFoldDB" id="A0A9P4TM33"/>
<keyword evidence="12" id="KW-0186">Copper</keyword>
<dbReference type="InterPro" id="IPR002355">
    <property type="entry name" value="Cu_oxidase_Cu_BS"/>
</dbReference>
<dbReference type="GO" id="GO:0006221">
    <property type="term" value="P:pyrimidine nucleotide biosynthetic process"/>
    <property type="evidence" value="ECO:0007669"/>
    <property type="project" value="UniProtKB-KW"/>
</dbReference>
<dbReference type="FunFam" id="2.60.40.420:FF:000038">
    <property type="entry name" value="Extracellular dihydrogeodin oxidase/laccase"/>
    <property type="match status" value="1"/>
</dbReference>
<evidence type="ECO:0000256" key="10">
    <source>
        <dbReference type="ARBA" id="ARBA00022975"/>
    </source>
</evidence>
<dbReference type="FunFam" id="2.60.40.420:FF:000021">
    <property type="entry name" value="Extracellular dihydrogeodin oxidase/laccase"/>
    <property type="match status" value="1"/>
</dbReference>
<dbReference type="EC" id="3.5.2.3" evidence="5"/>
<evidence type="ECO:0000256" key="8">
    <source>
        <dbReference type="ARBA" id="ARBA00022801"/>
    </source>
</evidence>
<keyword evidence="15" id="KW-0732">Signal</keyword>
<evidence type="ECO:0000256" key="3">
    <source>
        <dbReference type="ARBA" id="ARBA00005631"/>
    </source>
</evidence>
<dbReference type="PROSITE" id="PS00483">
    <property type="entry name" value="DIHYDROOROTASE_2"/>
    <property type="match status" value="1"/>
</dbReference>
<dbReference type="FunFam" id="3.20.20.140:FF:000041">
    <property type="entry name" value="Dihydroorotase, variant"/>
    <property type="match status" value="1"/>
</dbReference>
<dbReference type="InterPro" id="IPR033138">
    <property type="entry name" value="Cu_oxidase_CS"/>
</dbReference>
<dbReference type="CDD" id="cd13880">
    <property type="entry name" value="CuRO_2_MaLCC_like"/>
    <property type="match status" value="1"/>
</dbReference>
<keyword evidence="6" id="KW-0479">Metal-binding</keyword>
<dbReference type="GO" id="GO:0004151">
    <property type="term" value="F:dihydroorotase activity"/>
    <property type="evidence" value="ECO:0007669"/>
    <property type="project" value="UniProtKB-EC"/>
</dbReference>
<sequence length="959" mass="106417">MKFFTPFTCFVVVASAIPAPRTWSTYPNATSPSTSNTTNPTWDTTKPSTVCEGNTPEDRTKWCDNSIDTDWYNYVPDTGVTREYWLDITNMTIAPDGFERVALGVNNSIPGPTIEANWGDHIKIHVKNSLQNNGTTMHWHGFRQNHTVQQDGVPSIIQCPDAPGTTHTYTLRATQYGTSWYHSHYALQAWAGVFGAIVIHGPATANYDVDLEPIVITDWSHATVDALYSYARTQGPPTIDTALINGKGTYNGTGGERYQVSFEAGKKYRMRFVNAAVDSFFKLSLDGHKMTVIAMDFVPVEPFEVDVLDFTMGQRYDVIIEANQEVSNYWFRAIPQAACSKNANINDIRGIVRYDGASGGDPTTTAWEANLEDACVDVDSSLLKPHLKHSVIHPELQNPDLAVSVDKNSHNLFEWDIGLDSMHVIWNNPSLLQIAEGNATWEDAENAYLLPDANKWVYWVIDTQIPVPHPIHLHGHDFYVLAQGADATFDSSVKLNLDNPPRRDVATLPSAGYLVIAFYTDNPGTWLMHCHIGWHVADGLALQFVERESEIPALIDTAELESTCKAWDDFNSERFHIHQDDSGISGTNKENMSFNDLTEIELPAAFDAHVHLRDGEMSQLVTPTIRQGGVNQVYVMPNLVPPVTSVKAALEYRERLRAIEPNVDYLMSLYLHEDITPEVIREAKKAGITGVKSYPAGVTTNSSSGVLSYEPFYPVFAEMEKQNMILNLHGEVPSTPADTHVSSTKDGAITILNAEPAFLPTFKSLHAKFPNLRIILEHCSTSAALEAVRACGPSVSGTITAHHLSLVIDDWAGDPFCFCKPVAKTPEDRDALLKAVVSSNGRFFLGTDSAPHPSTKKRGEDKVAAGVFTQPYALGYVLDALKTGIERGVIEEKDVTQETLEGFFGAYGRKFYQVKDERNERILLKKSSEKIVDVLKKDGISVEVVPFRKGEQTWSAEWK</sequence>
<name>A0A9P4TM33_CURKU</name>
<dbReference type="OrthoDB" id="1670005at2759"/>
<keyword evidence="10" id="KW-0665">Pyrimidine biosynthesis</keyword>
<keyword evidence="7" id="KW-0677">Repeat</keyword>
<dbReference type="InterPro" id="IPR011707">
    <property type="entry name" value="Cu-oxidase-like_N"/>
</dbReference>
<dbReference type="SUPFAM" id="SSF49503">
    <property type="entry name" value="Cupredoxins"/>
    <property type="match status" value="3"/>
</dbReference>
<dbReference type="Gene3D" id="3.20.20.140">
    <property type="entry name" value="Metal-dependent hydrolases"/>
    <property type="match status" value="1"/>
</dbReference>
<dbReference type="PANTHER" id="PTHR43137">
    <property type="entry name" value="DIHYDROOROTASE"/>
    <property type="match status" value="1"/>
</dbReference>
<dbReference type="GO" id="GO:0005507">
    <property type="term" value="F:copper ion binding"/>
    <property type="evidence" value="ECO:0007669"/>
    <property type="project" value="InterPro"/>
</dbReference>
<dbReference type="SUPFAM" id="SSF51556">
    <property type="entry name" value="Metallo-dependent hydrolases"/>
    <property type="match status" value="1"/>
</dbReference>
<feature type="domain" description="Plastocyanin-like" evidence="16">
    <location>
        <begin position="213"/>
        <end position="356"/>
    </location>
</feature>
<evidence type="ECO:0000256" key="5">
    <source>
        <dbReference type="ARBA" id="ARBA00012860"/>
    </source>
</evidence>
<dbReference type="Pfam" id="PF07731">
    <property type="entry name" value="Cu-oxidase_2"/>
    <property type="match status" value="1"/>
</dbReference>
<dbReference type="PANTHER" id="PTHR43137:SF1">
    <property type="entry name" value="DIHYDROOROTASE"/>
    <property type="match status" value="1"/>
</dbReference>
<dbReference type="Pfam" id="PF00394">
    <property type="entry name" value="Cu-oxidase"/>
    <property type="match status" value="1"/>
</dbReference>
<feature type="region of interest" description="Disordered" evidence="14">
    <location>
        <begin position="24"/>
        <end position="53"/>
    </location>
</feature>
<dbReference type="PROSITE" id="PS00080">
    <property type="entry name" value="MULTICOPPER_OXIDASE2"/>
    <property type="match status" value="1"/>
</dbReference>
<comment type="similarity">
    <text evidence="4">Belongs to the multicopper oxidase family.</text>
</comment>
<evidence type="ECO:0000256" key="9">
    <source>
        <dbReference type="ARBA" id="ARBA00022833"/>
    </source>
</evidence>
<feature type="compositionally biased region" description="Low complexity" evidence="14">
    <location>
        <begin position="24"/>
        <end position="49"/>
    </location>
</feature>
<feature type="domain" description="Plastocyanin-like" evidence="17">
    <location>
        <begin position="427"/>
        <end position="548"/>
    </location>
</feature>
<evidence type="ECO:0000256" key="14">
    <source>
        <dbReference type="SAM" id="MobiDB-lite"/>
    </source>
</evidence>